<keyword evidence="3" id="KW-1185">Reference proteome</keyword>
<gene>
    <name evidence="2" type="ORF">JOQ06_021483</name>
</gene>
<dbReference type="AlphaFoldDB" id="A0AAD6AC82"/>
<sequence>MAEGPAKKKSKTYYFHPEWEHEFLFTSAKEKTICLICQQAVALAKRGNLDRHHASTHEIISFLKSRNEEYEQLSDDTWLLDLGFLTDLTAKLNDLNRELQGKDRELAASTCRVLRGSSALMQRDAALTEAACPLSESNYDKHASGKAAAWRAALIRQAAYSNHRSDAILH</sequence>
<feature type="coiled-coil region" evidence="1">
    <location>
        <begin position="85"/>
        <end position="112"/>
    </location>
</feature>
<organism evidence="2 3">
    <name type="scientific">Pogonophryne albipinna</name>
    <dbReference type="NCBI Taxonomy" id="1090488"/>
    <lineage>
        <taxon>Eukaryota</taxon>
        <taxon>Metazoa</taxon>
        <taxon>Chordata</taxon>
        <taxon>Craniata</taxon>
        <taxon>Vertebrata</taxon>
        <taxon>Euteleostomi</taxon>
        <taxon>Actinopterygii</taxon>
        <taxon>Neopterygii</taxon>
        <taxon>Teleostei</taxon>
        <taxon>Neoteleostei</taxon>
        <taxon>Acanthomorphata</taxon>
        <taxon>Eupercaria</taxon>
        <taxon>Perciformes</taxon>
        <taxon>Notothenioidei</taxon>
        <taxon>Pogonophryne</taxon>
    </lineage>
</organism>
<keyword evidence="1" id="KW-0175">Coiled coil</keyword>
<dbReference type="PANTHER" id="PTHR45913:SF21">
    <property type="entry name" value="DUF4371 DOMAIN-CONTAINING PROTEIN"/>
    <property type="match status" value="1"/>
</dbReference>
<proteinExistence type="predicted"/>
<comment type="caution">
    <text evidence="2">The sequence shown here is derived from an EMBL/GenBank/DDBJ whole genome shotgun (WGS) entry which is preliminary data.</text>
</comment>
<dbReference type="EMBL" id="JAPTMU010000090">
    <property type="protein sequence ID" value="KAJ4922041.1"/>
    <property type="molecule type" value="Genomic_DNA"/>
</dbReference>
<accession>A0AAD6AC82</accession>
<dbReference type="Proteomes" id="UP001219934">
    <property type="component" value="Unassembled WGS sequence"/>
</dbReference>
<evidence type="ECO:0000313" key="2">
    <source>
        <dbReference type="EMBL" id="KAJ4922041.1"/>
    </source>
</evidence>
<evidence type="ECO:0000256" key="1">
    <source>
        <dbReference type="SAM" id="Coils"/>
    </source>
</evidence>
<reference evidence="2" key="1">
    <citation type="submission" date="2022-11" db="EMBL/GenBank/DDBJ databases">
        <title>Chromosome-level genome of Pogonophryne albipinna.</title>
        <authorList>
            <person name="Jo E."/>
        </authorList>
    </citation>
    <scope>NUCLEOTIDE SEQUENCE</scope>
    <source>
        <strain evidence="2">SGF0006</strain>
        <tissue evidence="2">Muscle</tissue>
    </source>
</reference>
<evidence type="ECO:0000313" key="3">
    <source>
        <dbReference type="Proteomes" id="UP001219934"/>
    </source>
</evidence>
<name>A0AAD6AC82_9TELE</name>
<protein>
    <submittedName>
        <fullName evidence="2">Uncharacterized protein</fullName>
    </submittedName>
</protein>
<dbReference type="PANTHER" id="PTHR45913">
    <property type="entry name" value="EPM2A-INTERACTING PROTEIN 1"/>
    <property type="match status" value="1"/>
</dbReference>